<evidence type="ECO:0000313" key="2">
    <source>
        <dbReference type="Proteomes" id="UP000265520"/>
    </source>
</evidence>
<evidence type="ECO:0000313" key="1">
    <source>
        <dbReference type="EMBL" id="MCI36252.1"/>
    </source>
</evidence>
<accession>A0A392RJB6</accession>
<keyword evidence="2" id="KW-1185">Reference proteome</keyword>
<evidence type="ECO:0008006" key="3">
    <source>
        <dbReference type="Google" id="ProtNLM"/>
    </source>
</evidence>
<dbReference type="EMBL" id="LXQA010232048">
    <property type="protein sequence ID" value="MCI36252.1"/>
    <property type="molecule type" value="Genomic_DNA"/>
</dbReference>
<reference evidence="1 2" key="1">
    <citation type="journal article" date="2018" name="Front. Plant Sci.">
        <title>Red Clover (Trifolium pratense) and Zigzag Clover (T. medium) - A Picture of Genomic Similarities and Differences.</title>
        <authorList>
            <person name="Dluhosova J."/>
            <person name="Istvanek J."/>
            <person name="Nedelnik J."/>
            <person name="Repkova J."/>
        </authorList>
    </citation>
    <scope>NUCLEOTIDE SEQUENCE [LARGE SCALE GENOMIC DNA]</scope>
    <source>
        <strain evidence="2">cv. 10/8</strain>
        <tissue evidence="1">Leaf</tissue>
    </source>
</reference>
<proteinExistence type="predicted"/>
<dbReference type="Proteomes" id="UP000265520">
    <property type="component" value="Unassembled WGS sequence"/>
</dbReference>
<dbReference type="Gene3D" id="1.10.340.70">
    <property type="match status" value="1"/>
</dbReference>
<dbReference type="PANTHER" id="PTHR48475">
    <property type="entry name" value="RIBONUCLEASE H"/>
    <property type="match status" value="1"/>
</dbReference>
<comment type="caution">
    <text evidence="1">The sequence shown here is derived from an EMBL/GenBank/DDBJ whole genome shotgun (WGS) entry which is preliminary data.</text>
</comment>
<sequence>MSKPSIEKTPEVFLICDIDNDSWMTPVFLYLNTGRLPDERKEAAKVRRRACTYVILGGKLYRRGFSIPLLKCVDESQVDYILNEIHEGINGQHIGGGSLARKALRAGFYWPTDGAFLQVHKIIHK</sequence>
<dbReference type="AlphaFoldDB" id="A0A392RJB6"/>
<dbReference type="PANTHER" id="PTHR48475:SF2">
    <property type="entry name" value="RIBONUCLEASE H"/>
    <property type="match status" value="1"/>
</dbReference>
<name>A0A392RJB6_9FABA</name>
<protein>
    <recommendedName>
        <fullName evidence="3">Integrase zinc-binding domain-containing protein</fullName>
    </recommendedName>
</protein>
<organism evidence="1 2">
    <name type="scientific">Trifolium medium</name>
    <dbReference type="NCBI Taxonomy" id="97028"/>
    <lineage>
        <taxon>Eukaryota</taxon>
        <taxon>Viridiplantae</taxon>
        <taxon>Streptophyta</taxon>
        <taxon>Embryophyta</taxon>
        <taxon>Tracheophyta</taxon>
        <taxon>Spermatophyta</taxon>
        <taxon>Magnoliopsida</taxon>
        <taxon>eudicotyledons</taxon>
        <taxon>Gunneridae</taxon>
        <taxon>Pentapetalae</taxon>
        <taxon>rosids</taxon>
        <taxon>fabids</taxon>
        <taxon>Fabales</taxon>
        <taxon>Fabaceae</taxon>
        <taxon>Papilionoideae</taxon>
        <taxon>50 kb inversion clade</taxon>
        <taxon>NPAAA clade</taxon>
        <taxon>Hologalegina</taxon>
        <taxon>IRL clade</taxon>
        <taxon>Trifolieae</taxon>
        <taxon>Trifolium</taxon>
    </lineage>
</organism>